<evidence type="ECO:0000313" key="7">
    <source>
        <dbReference type="Proteomes" id="UP000627538"/>
    </source>
</evidence>
<protein>
    <recommendedName>
        <fullName evidence="4">C-deglycosylation enzyme beta subunit</fullName>
    </recommendedName>
</protein>
<evidence type="ECO:0000256" key="4">
    <source>
        <dbReference type="ARBA" id="ARBA00047208"/>
    </source>
</evidence>
<gene>
    <name evidence="6" type="ORF">H8R10_05810</name>
</gene>
<evidence type="ECO:0000313" key="6">
    <source>
        <dbReference type="EMBL" id="MBD3689741.1"/>
    </source>
</evidence>
<comment type="caution">
    <text evidence="6">The sequence shown here is derived from an EMBL/GenBank/DDBJ whole genome shotgun (WGS) entry which is preliminary data.</text>
</comment>
<evidence type="ECO:0000256" key="3">
    <source>
        <dbReference type="ARBA" id="ARBA00046336"/>
    </source>
</evidence>
<feature type="domain" description="C-glycoside deglycosidase beta subunit" evidence="5">
    <location>
        <begin position="16"/>
        <end position="118"/>
    </location>
</feature>
<accession>A0A8I0GD09</accession>
<dbReference type="InterPro" id="IPR045959">
    <property type="entry name" value="CGDB"/>
</dbReference>
<keyword evidence="7" id="KW-1185">Reference proteome</keyword>
<dbReference type="RefSeq" id="WP_191071765.1">
    <property type="nucleotide sequence ID" value="NZ_CP060506.1"/>
</dbReference>
<evidence type="ECO:0000256" key="2">
    <source>
        <dbReference type="ARBA" id="ARBA00023277"/>
    </source>
</evidence>
<sequence>MPTKFMRLGFEKQTLRNLKNVKEKGHDVGWTIDVGLNYYRGTPLSAVERLELAVDGKRVDDNDILVEINGKRLRIHEVPLAFTEYWGVRTPIRLHVYGETLTPGEHDIELTLEARVVYMEFAPGVFGMFDGSARATMTVEE</sequence>
<comment type="similarity">
    <text evidence="3">Belongs to the C-glycoside deglycosidase beta subunit family.</text>
</comment>
<evidence type="ECO:0000259" key="5">
    <source>
        <dbReference type="Pfam" id="PF19906"/>
    </source>
</evidence>
<dbReference type="Pfam" id="PF19906">
    <property type="entry name" value="CGDB"/>
    <property type="match status" value="1"/>
</dbReference>
<dbReference type="AlphaFoldDB" id="A0A8I0GD09"/>
<keyword evidence="1" id="KW-0456">Lyase</keyword>
<reference evidence="6 7" key="1">
    <citation type="submission" date="2020-08" db="EMBL/GenBank/DDBJ databases">
        <title>Winkia gen. nov., sp. nov., isolated from faeces of the Anser albifrons in China.</title>
        <authorList>
            <person name="Liu Q."/>
        </authorList>
    </citation>
    <scope>NUCLEOTIDE SEQUENCE [LARGE SCALE GENOMIC DNA]</scope>
    <source>
        <strain evidence="6 7">C62</strain>
    </source>
</reference>
<dbReference type="Proteomes" id="UP000627538">
    <property type="component" value="Unassembled WGS sequence"/>
</dbReference>
<keyword evidence="2" id="KW-0119">Carbohydrate metabolism</keyword>
<name>A0A8I0GD09_9ACTO</name>
<dbReference type="EMBL" id="JACRUO010000001">
    <property type="protein sequence ID" value="MBD3689741.1"/>
    <property type="molecule type" value="Genomic_DNA"/>
</dbReference>
<evidence type="ECO:0000256" key="1">
    <source>
        <dbReference type="ARBA" id="ARBA00023239"/>
    </source>
</evidence>
<dbReference type="GO" id="GO:0016829">
    <property type="term" value="F:lyase activity"/>
    <property type="evidence" value="ECO:0007669"/>
    <property type="project" value="UniProtKB-KW"/>
</dbReference>
<organism evidence="6 7">
    <name type="scientific">Nanchangia anserum</name>
    <dbReference type="NCBI Taxonomy" id="2692125"/>
    <lineage>
        <taxon>Bacteria</taxon>
        <taxon>Bacillati</taxon>
        <taxon>Actinomycetota</taxon>
        <taxon>Actinomycetes</taxon>
        <taxon>Actinomycetales</taxon>
        <taxon>Actinomycetaceae</taxon>
        <taxon>Nanchangia</taxon>
    </lineage>
</organism>
<proteinExistence type="inferred from homology"/>